<feature type="compositionally biased region" description="Basic and acidic residues" evidence="8">
    <location>
        <begin position="235"/>
        <end position="244"/>
    </location>
</feature>
<evidence type="ECO:0000313" key="11">
    <source>
        <dbReference type="EMBL" id="MBN3288009.1"/>
    </source>
</evidence>
<comment type="similarity">
    <text evidence="2">Belongs to the eukaryotic RPA43 RNA polymerase subunit family.</text>
</comment>
<accession>A0ABS2YML5</accession>
<comment type="caution">
    <text evidence="11">The sequence shown here is derived from an EMBL/GenBank/DDBJ whole genome shotgun (WGS) entry which is preliminary data.</text>
</comment>
<dbReference type="Pfam" id="PF17875">
    <property type="entry name" value="RPA43_OB"/>
    <property type="match status" value="1"/>
</dbReference>
<sequence length="365" mass="40330">MANLEQDEQPQKLDKSSVPVSNLVQATVTASESVAKGALPCLIPSFDEACNLVRAPYSCLVVDTHRRHVALSPMYLKKKKTGIQEQLGTELLKYSESLKGVPVAYDNIRVLGQYGDIYDDQGYIHMNIEADFVIFRPDKGEKLVGIVNKVAPSHIGCLVHGCFNASLPKPHKMFNEACHDSGLKVGDRLEFEVYQLDADVAGVLLIRGKLDENSVRGKLVTQQEECTVDQDNVDGESHAIEETPRKKKKKKKEKKRNKEDLEASVCTDNIFADRIVNKEVGAMPEGSSVNGDSSVNGGISDMPKKKKKKKLDKELELASQTEFHASDSSGCLSHSKSGKKRKLSDREGDLIEPTLAPRAKKKRQD</sequence>
<name>A0ABS2YML5_POLSP</name>
<gene>
    <name evidence="11" type="primary">Twistnb</name>
    <name evidence="11" type="ORF">GTO93_0014867</name>
</gene>
<comment type="function">
    <text evidence="7">DNA-dependent RNA polymerase which catalyzes the transcription of DNA into RNA using the four ribonucleoside triphosphates as substrates.</text>
</comment>
<evidence type="ECO:0000259" key="10">
    <source>
        <dbReference type="Pfam" id="PF17875"/>
    </source>
</evidence>
<keyword evidence="5 7" id="KW-0804">Transcription</keyword>
<feature type="domain" description="RNA polymerase Rpb7-like N-terminal" evidence="9">
    <location>
        <begin position="67"/>
        <end position="122"/>
    </location>
</feature>
<organism evidence="11 12">
    <name type="scientific">Polyodon spathula</name>
    <name type="common">North American paddlefish</name>
    <name type="synonym">Squalus spathula</name>
    <dbReference type="NCBI Taxonomy" id="7913"/>
    <lineage>
        <taxon>Eukaryota</taxon>
        <taxon>Metazoa</taxon>
        <taxon>Chordata</taxon>
        <taxon>Craniata</taxon>
        <taxon>Vertebrata</taxon>
        <taxon>Euteleostomi</taxon>
        <taxon>Actinopterygii</taxon>
        <taxon>Chondrostei</taxon>
        <taxon>Acipenseriformes</taxon>
        <taxon>Polyodontidae</taxon>
        <taxon>Polyodon</taxon>
    </lineage>
</organism>
<comment type="subcellular location">
    <subcellularLocation>
        <location evidence="1">Nucleus</location>
        <location evidence="1">Nucleolus</location>
    </subcellularLocation>
</comment>
<dbReference type="InterPro" id="IPR036898">
    <property type="entry name" value="RNA_pol_Rpb7-like_N_sf"/>
</dbReference>
<feature type="non-terminal residue" evidence="11">
    <location>
        <position position="1"/>
    </location>
</feature>
<feature type="compositionally biased region" description="Basic residues" evidence="8">
    <location>
        <begin position="245"/>
        <end position="255"/>
    </location>
</feature>
<keyword evidence="3 7" id="KW-0240">DNA-directed RNA polymerase</keyword>
<proteinExistence type="inferred from homology"/>
<keyword evidence="12" id="KW-1185">Reference proteome</keyword>
<dbReference type="Pfam" id="PF03876">
    <property type="entry name" value="SHS2_Rpb7-N"/>
    <property type="match status" value="1"/>
</dbReference>
<evidence type="ECO:0000256" key="8">
    <source>
        <dbReference type="SAM" id="MobiDB-lite"/>
    </source>
</evidence>
<feature type="domain" description="RPA43 OB" evidence="10">
    <location>
        <begin position="137"/>
        <end position="252"/>
    </location>
</feature>
<dbReference type="Proteomes" id="UP001166093">
    <property type="component" value="Unassembled WGS sequence"/>
</dbReference>
<evidence type="ECO:0000256" key="1">
    <source>
        <dbReference type="ARBA" id="ARBA00004604"/>
    </source>
</evidence>
<evidence type="ECO:0000256" key="3">
    <source>
        <dbReference type="ARBA" id="ARBA00022478"/>
    </source>
</evidence>
<feature type="region of interest" description="Disordered" evidence="8">
    <location>
        <begin position="282"/>
        <end position="365"/>
    </location>
</feature>
<feature type="compositionally biased region" description="Low complexity" evidence="8">
    <location>
        <begin position="286"/>
        <end position="301"/>
    </location>
</feature>
<evidence type="ECO:0000259" key="9">
    <source>
        <dbReference type="Pfam" id="PF03876"/>
    </source>
</evidence>
<keyword evidence="6 7" id="KW-0539">Nucleus</keyword>
<dbReference type="EMBL" id="JAAWVQ010171329">
    <property type="protein sequence ID" value="MBN3288009.1"/>
    <property type="molecule type" value="Genomic_DNA"/>
</dbReference>
<feature type="region of interest" description="Disordered" evidence="8">
    <location>
        <begin position="230"/>
        <end position="259"/>
    </location>
</feature>
<dbReference type="InterPro" id="IPR045113">
    <property type="entry name" value="Rpb7-like"/>
</dbReference>
<dbReference type="Gene3D" id="3.30.1490.120">
    <property type="entry name" value="RNA polymerase Rpb7-like, N-terminal domain"/>
    <property type="match status" value="1"/>
</dbReference>
<dbReference type="InterPro" id="IPR041178">
    <property type="entry name" value="RPA43_OB"/>
</dbReference>
<feature type="non-terminal residue" evidence="11">
    <location>
        <position position="365"/>
    </location>
</feature>
<dbReference type="InterPro" id="IPR005576">
    <property type="entry name" value="Rpb7-like_N"/>
</dbReference>
<dbReference type="CDD" id="cd04328">
    <property type="entry name" value="RNAP_I_Rpa43_N"/>
    <property type="match status" value="1"/>
</dbReference>
<evidence type="ECO:0000256" key="2">
    <source>
        <dbReference type="ARBA" id="ARBA00005930"/>
    </source>
</evidence>
<dbReference type="InterPro" id="IPR041901">
    <property type="entry name" value="RNAP_I_Rpa43_N"/>
</dbReference>
<evidence type="ECO:0000313" key="12">
    <source>
        <dbReference type="Proteomes" id="UP001166093"/>
    </source>
</evidence>
<protein>
    <recommendedName>
        <fullName evidence="7">DNA-directed RNA polymerase subunit</fullName>
    </recommendedName>
</protein>
<dbReference type="PANTHER" id="PTHR12709:SF5">
    <property type="entry name" value="DNA-DIRECTED RNA POLYMERASE I SUBUNIT RPA43"/>
    <property type="match status" value="1"/>
</dbReference>
<evidence type="ECO:0000256" key="4">
    <source>
        <dbReference type="ARBA" id="ARBA00022553"/>
    </source>
</evidence>
<dbReference type="PANTHER" id="PTHR12709">
    <property type="entry name" value="DNA-DIRECTED RNA POLYMERASE II, III"/>
    <property type="match status" value="1"/>
</dbReference>
<reference evidence="11" key="1">
    <citation type="journal article" date="2021" name="Cell">
        <title>Tracing the genetic footprints of vertebrate landing in non-teleost ray-finned fishes.</title>
        <authorList>
            <person name="Bi X."/>
            <person name="Wang K."/>
            <person name="Yang L."/>
            <person name="Pan H."/>
            <person name="Jiang H."/>
            <person name="Wei Q."/>
            <person name="Fang M."/>
            <person name="Yu H."/>
            <person name="Zhu C."/>
            <person name="Cai Y."/>
            <person name="He Y."/>
            <person name="Gan X."/>
            <person name="Zeng H."/>
            <person name="Yu D."/>
            <person name="Zhu Y."/>
            <person name="Jiang H."/>
            <person name="Qiu Q."/>
            <person name="Yang H."/>
            <person name="Zhang Y.E."/>
            <person name="Wang W."/>
            <person name="Zhu M."/>
            <person name="He S."/>
            <person name="Zhang G."/>
        </authorList>
    </citation>
    <scope>NUCLEOTIDE SEQUENCE</scope>
    <source>
        <strain evidence="11">Pddl_001</strain>
    </source>
</reference>
<evidence type="ECO:0000256" key="6">
    <source>
        <dbReference type="ARBA" id="ARBA00023242"/>
    </source>
</evidence>
<evidence type="ECO:0000256" key="5">
    <source>
        <dbReference type="ARBA" id="ARBA00023163"/>
    </source>
</evidence>
<evidence type="ECO:0000256" key="7">
    <source>
        <dbReference type="RuleBase" id="RU369086"/>
    </source>
</evidence>
<dbReference type="Gene3D" id="2.40.50.1060">
    <property type="match status" value="1"/>
</dbReference>
<feature type="compositionally biased region" description="Polar residues" evidence="8">
    <location>
        <begin position="318"/>
        <end position="335"/>
    </location>
</feature>
<keyword evidence="4" id="KW-0597">Phosphoprotein</keyword>